<dbReference type="Pfam" id="PF04825">
    <property type="entry name" value="Rad21_Rec8_N"/>
    <property type="match status" value="1"/>
</dbReference>
<proteinExistence type="predicted"/>
<dbReference type="Proteomes" id="UP001627154">
    <property type="component" value="Unassembled WGS sequence"/>
</dbReference>
<gene>
    <name evidence="3" type="ORF">TKK_005754</name>
</gene>
<feature type="compositionally biased region" description="Polar residues" evidence="1">
    <location>
        <begin position="259"/>
        <end position="269"/>
    </location>
</feature>
<evidence type="ECO:0000313" key="3">
    <source>
        <dbReference type="EMBL" id="KAL3401133.1"/>
    </source>
</evidence>
<feature type="region of interest" description="Disordered" evidence="1">
    <location>
        <begin position="513"/>
        <end position="536"/>
    </location>
</feature>
<evidence type="ECO:0000313" key="4">
    <source>
        <dbReference type="Proteomes" id="UP001627154"/>
    </source>
</evidence>
<keyword evidence="4" id="KW-1185">Reference proteome</keyword>
<feature type="compositionally biased region" description="Polar residues" evidence="1">
    <location>
        <begin position="218"/>
        <end position="236"/>
    </location>
</feature>
<feature type="region of interest" description="Disordered" evidence="1">
    <location>
        <begin position="213"/>
        <end position="269"/>
    </location>
</feature>
<protein>
    <recommendedName>
        <fullName evidence="2">Rad21/Rec8-like protein N-terminal domain-containing protein</fullName>
    </recommendedName>
</protein>
<evidence type="ECO:0000259" key="2">
    <source>
        <dbReference type="Pfam" id="PF04825"/>
    </source>
</evidence>
<comment type="caution">
    <text evidence="3">The sequence shown here is derived from an EMBL/GenBank/DDBJ whole genome shotgun (WGS) entry which is preliminary data.</text>
</comment>
<accession>A0ABD2X854</accession>
<feature type="compositionally biased region" description="Polar residues" evidence="1">
    <location>
        <begin position="405"/>
        <end position="427"/>
    </location>
</feature>
<sequence>MFYPTTLLRRSKRGCLQKCRIAALSKTFMGQGAFKLKKVDIFKAEIEDCCDEIIVGVSELVGENSLWEASLSMFGLTRIFDKKMDFILADVKTLYGELTTLAKPSKSKKKEKSQKPTHLDVLTGVQEKSIDIDQPEINNDDMCVDFYQHFANDIPDTHQIRDDEYLDPIRPGIMDLDFINPFEDFSPRRRSYSSNFEDAPIPNQANETHQFELETEPPETNVSVNLPQTPNQSTEQFRAHSKRKSDKKHNETPSKKQRTGSFSSPSLQASKEHLRLSNLTESARSPLQPPPKFRISLFQMATDAPAIEQALPESSAQLSISSRLDEEHPIAHSPNRLGLSAFENDIREPHFDAGIEPMNTNGADAEFLNSQEFVKQAPFNGQSQYHIPESGAMMNAQEIYAPPSTSMLVESSQQAPASSENDSQSSTDNRRKRSKKGEEVCDNVKQIVLKNLGTSAFTRTIGHIDELAKKLQMLATNNLSNVPSHKRGTMLNENTYFSNKKLTNLFSKIVQGPIKRQSHSSGEPSIPRDNGTKKDEQLSRLAVNNIESRFSNENNFNERTIGVQQSNTYEQGFDNIEQAPQITEEANDNMELPPVPQILEELNDNLRKSNENVTSPENRQETDFNIYIDDVNYEYPQTVPVDENRSIPDSSSKTLEKSVNSCPDYFMNFGEFEKLLGIIFRAMGQKIAYRRELELNIDDILIPNETSTEELIIYLNFFIKFCEERRNFNIKQDKPYDPVFLVGLLK</sequence>
<dbReference type="AlphaFoldDB" id="A0ABD2X854"/>
<dbReference type="EMBL" id="JBJJXI010000049">
    <property type="protein sequence ID" value="KAL3401133.1"/>
    <property type="molecule type" value="Genomic_DNA"/>
</dbReference>
<organism evidence="3 4">
    <name type="scientific">Trichogramma kaykai</name>
    <dbReference type="NCBI Taxonomy" id="54128"/>
    <lineage>
        <taxon>Eukaryota</taxon>
        <taxon>Metazoa</taxon>
        <taxon>Ecdysozoa</taxon>
        <taxon>Arthropoda</taxon>
        <taxon>Hexapoda</taxon>
        <taxon>Insecta</taxon>
        <taxon>Pterygota</taxon>
        <taxon>Neoptera</taxon>
        <taxon>Endopterygota</taxon>
        <taxon>Hymenoptera</taxon>
        <taxon>Apocrita</taxon>
        <taxon>Proctotrupomorpha</taxon>
        <taxon>Chalcidoidea</taxon>
        <taxon>Trichogrammatidae</taxon>
        <taxon>Trichogramma</taxon>
    </lineage>
</organism>
<name>A0ABD2X854_9HYME</name>
<dbReference type="InterPro" id="IPR006910">
    <property type="entry name" value="Rad21_Rec8_N"/>
</dbReference>
<reference evidence="3 4" key="1">
    <citation type="journal article" date="2024" name="bioRxiv">
        <title>A reference genome for Trichogramma kaykai: A tiny desert-dwelling parasitoid wasp with competing sex-ratio distorters.</title>
        <authorList>
            <person name="Culotta J."/>
            <person name="Lindsey A.R."/>
        </authorList>
    </citation>
    <scope>NUCLEOTIDE SEQUENCE [LARGE SCALE GENOMIC DNA]</scope>
    <source>
        <strain evidence="3 4">KSX58</strain>
    </source>
</reference>
<feature type="domain" description="Rad21/Rec8-like protein N-terminal" evidence="2">
    <location>
        <begin position="1"/>
        <end position="111"/>
    </location>
</feature>
<feature type="region of interest" description="Disordered" evidence="1">
    <location>
        <begin position="405"/>
        <end position="439"/>
    </location>
</feature>
<evidence type="ECO:0000256" key="1">
    <source>
        <dbReference type="SAM" id="MobiDB-lite"/>
    </source>
</evidence>